<evidence type="ECO:0000313" key="2">
    <source>
        <dbReference type="Proteomes" id="UP000309117"/>
    </source>
</evidence>
<name>A0A4S2B9T9_9LACO</name>
<reference evidence="1 2" key="1">
    <citation type="submission" date="2019-04" db="EMBL/GenBank/DDBJ databases">
        <title>Microbes associate with the intestines of laboratory mice.</title>
        <authorList>
            <person name="Navarre W."/>
            <person name="Wong E."/>
            <person name="Huang K."/>
            <person name="Tropini C."/>
            <person name="Ng K."/>
            <person name="Yu B."/>
        </authorList>
    </citation>
    <scope>NUCLEOTIDE SEQUENCE [LARGE SCALE GENOMIC DNA]</scope>
    <source>
        <strain evidence="1 2">NM61_E11</strain>
    </source>
</reference>
<dbReference type="Proteomes" id="UP000309117">
    <property type="component" value="Unassembled WGS sequence"/>
</dbReference>
<organism evidence="1 2">
    <name type="scientific">Lactobacillus intestinalis</name>
    <dbReference type="NCBI Taxonomy" id="151781"/>
    <lineage>
        <taxon>Bacteria</taxon>
        <taxon>Bacillati</taxon>
        <taxon>Bacillota</taxon>
        <taxon>Bacilli</taxon>
        <taxon>Lactobacillales</taxon>
        <taxon>Lactobacillaceae</taxon>
        <taxon>Lactobacillus</taxon>
    </lineage>
</organism>
<evidence type="ECO:0000313" key="1">
    <source>
        <dbReference type="EMBL" id="TGY11069.1"/>
    </source>
</evidence>
<protein>
    <submittedName>
        <fullName evidence="1">Uncharacterized protein</fullName>
    </submittedName>
</protein>
<dbReference type="AlphaFoldDB" id="A0A4S2B9T9"/>
<sequence>MKKYLINDDDVITVGQNLYRIDPENSAECKEFPFLRCEKASKNYNHRLIQDGADGEILSGGNDKNATPIMQGDIIASNLDDDLAFILISDMLIPLYEAKRALDAYSTATNRTVISLPTPSPTPELEEEFTKRDKKMTAEIATMKDLIEHAENEGVEIIDGVTYSASHTWVEIAKMALDLAEQQEWFERYEDKYCND</sequence>
<dbReference type="RefSeq" id="WP_004046712.1">
    <property type="nucleotide sequence ID" value="NZ_AQFR02000003.1"/>
</dbReference>
<proteinExistence type="predicted"/>
<gene>
    <name evidence="1" type="ORF">E5351_09265</name>
</gene>
<accession>A0A4S2B9T9</accession>
<comment type="caution">
    <text evidence="1">The sequence shown here is derived from an EMBL/GenBank/DDBJ whole genome shotgun (WGS) entry which is preliminary data.</text>
</comment>
<dbReference type="EMBL" id="SRYV01000021">
    <property type="protein sequence ID" value="TGY11069.1"/>
    <property type="molecule type" value="Genomic_DNA"/>
</dbReference>